<feature type="compositionally biased region" description="Low complexity" evidence="1">
    <location>
        <begin position="86"/>
        <end position="108"/>
    </location>
</feature>
<evidence type="ECO:0000313" key="3">
    <source>
        <dbReference type="Proteomes" id="UP000008068"/>
    </source>
</evidence>
<reference evidence="3" key="1">
    <citation type="submission" date="2011-07" db="EMBL/GenBank/DDBJ databases">
        <authorList>
            <consortium name="Caenorhabditis brenneri Sequencing and Analysis Consortium"/>
            <person name="Wilson R.K."/>
        </authorList>
    </citation>
    <scope>NUCLEOTIDE SEQUENCE [LARGE SCALE GENOMIC DNA]</scope>
    <source>
        <strain evidence="3">PB2801</strain>
    </source>
</reference>
<sequence length="108" mass="12287">MRLEHSYKEYASIVLAMHKLFLTSSFYKSMTHMEQEFLYREKMDFEAIESTAVQFGAVERCLKCRKIMFLQCSHQTSLELSTPFTPSLAAQPSSSSQPKSSSEPSSSS</sequence>
<keyword evidence="3" id="KW-1185">Reference proteome</keyword>
<dbReference type="HOGENOM" id="CLU_2199295_0_0_1"/>
<gene>
    <name evidence="2" type="ORF">CAEBREN_21406</name>
</gene>
<proteinExistence type="predicted"/>
<dbReference type="EMBL" id="GL380112">
    <property type="protein sequence ID" value="EGT46905.1"/>
    <property type="molecule type" value="Genomic_DNA"/>
</dbReference>
<feature type="region of interest" description="Disordered" evidence="1">
    <location>
        <begin position="84"/>
        <end position="108"/>
    </location>
</feature>
<evidence type="ECO:0000313" key="2">
    <source>
        <dbReference type="EMBL" id="EGT46905.1"/>
    </source>
</evidence>
<evidence type="ECO:0000256" key="1">
    <source>
        <dbReference type="SAM" id="MobiDB-lite"/>
    </source>
</evidence>
<accession>G0P7C8</accession>
<dbReference type="AlphaFoldDB" id="G0P7C8"/>
<dbReference type="Proteomes" id="UP000008068">
    <property type="component" value="Unassembled WGS sequence"/>
</dbReference>
<protein>
    <submittedName>
        <fullName evidence="2">Uncharacterized protein</fullName>
    </submittedName>
</protein>
<organism evidence="3">
    <name type="scientific">Caenorhabditis brenneri</name>
    <name type="common">Nematode worm</name>
    <dbReference type="NCBI Taxonomy" id="135651"/>
    <lineage>
        <taxon>Eukaryota</taxon>
        <taxon>Metazoa</taxon>
        <taxon>Ecdysozoa</taxon>
        <taxon>Nematoda</taxon>
        <taxon>Chromadorea</taxon>
        <taxon>Rhabditida</taxon>
        <taxon>Rhabditina</taxon>
        <taxon>Rhabditomorpha</taxon>
        <taxon>Rhabditoidea</taxon>
        <taxon>Rhabditidae</taxon>
        <taxon>Peloderinae</taxon>
        <taxon>Caenorhabditis</taxon>
    </lineage>
</organism>
<dbReference type="InParanoid" id="G0P7C8"/>
<name>G0P7C8_CAEBE</name>